<comment type="caution">
    <text evidence="1">The sequence shown here is derived from an EMBL/GenBank/DDBJ whole genome shotgun (WGS) entry which is preliminary data.</text>
</comment>
<reference evidence="1" key="1">
    <citation type="journal article" date="2022" name="IScience">
        <title>Evolution of zygomycete secretomes and the origins of terrestrial fungal ecologies.</title>
        <authorList>
            <person name="Chang Y."/>
            <person name="Wang Y."/>
            <person name="Mondo S."/>
            <person name="Ahrendt S."/>
            <person name="Andreopoulos W."/>
            <person name="Barry K."/>
            <person name="Beard J."/>
            <person name="Benny G.L."/>
            <person name="Blankenship S."/>
            <person name="Bonito G."/>
            <person name="Cuomo C."/>
            <person name="Desiro A."/>
            <person name="Gervers K.A."/>
            <person name="Hundley H."/>
            <person name="Kuo A."/>
            <person name="LaButti K."/>
            <person name="Lang B.F."/>
            <person name="Lipzen A."/>
            <person name="O'Donnell K."/>
            <person name="Pangilinan J."/>
            <person name="Reynolds N."/>
            <person name="Sandor L."/>
            <person name="Smith M.E."/>
            <person name="Tsang A."/>
            <person name="Grigoriev I.V."/>
            <person name="Stajich J.E."/>
            <person name="Spatafora J.W."/>
        </authorList>
    </citation>
    <scope>NUCLEOTIDE SEQUENCE</scope>
    <source>
        <strain evidence="1">RSA 2281</strain>
    </source>
</reference>
<evidence type="ECO:0000313" key="1">
    <source>
        <dbReference type="EMBL" id="KAI9272984.1"/>
    </source>
</evidence>
<keyword evidence="2" id="KW-1185">Reference proteome</keyword>
<gene>
    <name evidence="1" type="ORF">BDA99DRAFT_425257</name>
</gene>
<proteinExistence type="predicted"/>
<accession>A0AAD5KJW4</accession>
<protein>
    <submittedName>
        <fullName evidence="1">Uncharacterized protein</fullName>
    </submittedName>
</protein>
<dbReference type="Proteomes" id="UP001209540">
    <property type="component" value="Unassembled WGS sequence"/>
</dbReference>
<feature type="non-terminal residue" evidence="1">
    <location>
        <position position="1"/>
    </location>
</feature>
<sequence>YNADAILRATNIGNAEICLLEISNAFDETGRTKISFDYHKAMFGLLSMIKSIAQEYHHAT</sequence>
<dbReference type="AlphaFoldDB" id="A0AAD5KJW4"/>
<reference evidence="1" key="2">
    <citation type="submission" date="2023-02" db="EMBL/GenBank/DDBJ databases">
        <authorList>
            <consortium name="DOE Joint Genome Institute"/>
            <person name="Mondo S.J."/>
            <person name="Chang Y."/>
            <person name="Wang Y."/>
            <person name="Ahrendt S."/>
            <person name="Andreopoulos W."/>
            <person name="Barry K."/>
            <person name="Beard J."/>
            <person name="Benny G.L."/>
            <person name="Blankenship S."/>
            <person name="Bonito G."/>
            <person name="Cuomo C."/>
            <person name="Desiro A."/>
            <person name="Gervers K.A."/>
            <person name="Hundley H."/>
            <person name="Kuo A."/>
            <person name="LaButti K."/>
            <person name="Lang B.F."/>
            <person name="Lipzen A."/>
            <person name="O'Donnell K."/>
            <person name="Pangilinan J."/>
            <person name="Reynolds N."/>
            <person name="Sandor L."/>
            <person name="Smith M.W."/>
            <person name="Tsang A."/>
            <person name="Grigoriev I.V."/>
            <person name="Stajich J.E."/>
            <person name="Spatafora J.W."/>
        </authorList>
    </citation>
    <scope>NUCLEOTIDE SEQUENCE</scope>
    <source>
        <strain evidence="1">RSA 2281</strain>
    </source>
</reference>
<organism evidence="1 2">
    <name type="scientific">Phascolomyces articulosus</name>
    <dbReference type="NCBI Taxonomy" id="60185"/>
    <lineage>
        <taxon>Eukaryota</taxon>
        <taxon>Fungi</taxon>
        <taxon>Fungi incertae sedis</taxon>
        <taxon>Mucoromycota</taxon>
        <taxon>Mucoromycotina</taxon>
        <taxon>Mucoromycetes</taxon>
        <taxon>Mucorales</taxon>
        <taxon>Lichtheimiaceae</taxon>
        <taxon>Phascolomyces</taxon>
    </lineage>
</organism>
<dbReference type="EMBL" id="JAIXMP010000005">
    <property type="protein sequence ID" value="KAI9272984.1"/>
    <property type="molecule type" value="Genomic_DNA"/>
</dbReference>
<name>A0AAD5KJW4_9FUNG</name>
<evidence type="ECO:0000313" key="2">
    <source>
        <dbReference type="Proteomes" id="UP001209540"/>
    </source>
</evidence>
<feature type="non-terminal residue" evidence="1">
    <location>
        <position position="60"/>
    </location>
</feature>